<dbReference type="EMBL" id="JANAKD010000808">
    <property type="protein sequence ID" value="KAJ3488044.1"/>
    <property type="molecule type" value="Genomic_DNA"/>
</dbReference>
<evidence type="ECO:0000313" key="1">
    <source>
        <dbReference type="EMBL" id="KAJ3488044.1"/>
    </source>
</evidence>
<comment type="caution">
    <text evidence="1">The sequence shown here is derived from an EMBL/GenBank/DDBJ whole genome shotgun (WGS) entry which is preliminary data.</text>
</comment>
<protein>
    <submittedName>
        <fullName evidence="1">Uncharacterized protein</fullName>
    </submittedName>
</protein>
<gene>
    <name evidence="1" type="ORF">NLG97_g6277</name>
</gene>
<dbReference type="Proteomes" id="UP001148737">
    <property type="component" value="Unassembled WGS sequence"/>
</dbReference>
<sequence>MNWSNGQLARQSRRRYNTDATKRKQYFAQAKRQKAPESQNQRYSSANFVPSYLKDAPEDLNRTPRDGTGHREPRRRIVTLQAVPDTAQDVPKPSEYESAPSKTKRPNGTLEVTGTNIDAKRRKLLEQSDWSGVELQKPVVIEYPKTTGLTRRFHRIVPDQSMSPIVKASKNDISANTVIKIANQKYRWSPGNNSIRTCHSTRRSTLPETPLSTEKQVYNTSSSASKSFSSFVQESPCAGRALQVGRSRVNKTQLQSVSHTSPSVYDEPLVKAGAEVQYFHPQPIRHVPQSVYTRLVNSAHNDDIEFRLGRVSPLFPQSNGPSYLPAIENQSGESIALEQFSNNPTAVAPINRRRT</sequence>
<evidence type="ECO:0000313" key="2">
    <source>
        <dbReference type="Proteomes" id="UP001148737"/>
    </source>
</evidence>
<organism evidence="1 2">
    <name type="scientific">Lecanicillium saksenae</name>
    <dbReference type="NCBI Taxonomy" id="468837"/>
    <lineage>
        <taxon>Eukaryota</taxon>
        <taxon>Fungi</taxon>
        <taxon>Dikarya</taxon>
        <taxon>Ascomycota</taxon>
        <taxon>Pezizomycotina</taxon>
        <taxon>Sordariomycetes</taxon>
        <taxon>Hypocreomycetidae</taxon>
        <taxon>Hypocreales</taxon>
        <taxon>Cordycipitaceae</taxon>
        <taxon>Lecanicillium</taxon>
    </lineage>
</organism>
<keyword evidence="2" id="KW-1185">Reference proteome</keyword>
<reference evidence="1" key="1">
    <citation type="submission" date="2022-07" db="EMBL/GenBank/DDBJ databases">
        <title>Genome Sequence of Lecanicillium saksenae.</title>
        <authorList>
            <person name="Buettner E."/>
        </authorList>
    </citation>
    <scope>NUCLEOTIDE SEQUENCE</scope>
    <source>
        <strain evidence="1">VT-O1</strain>
    </source>
</reference>
<name>A0ACC1QTW6_9HYPO</name>
<accession>A0ACC1QTW6</accession>
<proteinExistence type="predicted"/>